<reference evidence="2 3" key="1">
    <citation type="submission" date="2016-03" db="EMBL/GenBank/DDBJ databases">
        <title>Acinetobacter genomospecies 28 strain ANC 4149.</title>
        <authorList>
            <person name="Radolfova-Krizova L."/>
            <person name="Nemec A."/>
        </authorList>
    </citation>
    <scope>NUCLEOTIDE SEQUENCE [LARGE SCALE GENOMIC DNA]</scope>
    <source>
        <strain evidence="2 3">ANC 4149</strain>
    </source>
</reference>
<dbReference type="InterPro" id="IPR029048">
    <property type="entry name" value="HSP70_C_sf"/>
</dbReference>
<evidence type="ECO:0000256" key="1">
    <source>
        <dbReference type="SAM" id="MobiDB-lite"/>
    </source>
</evidence>
<proteinExistence type="predicted"/>
<feature type="region of interest" description="Disordered" evidence="1">
    <location>
        <begin position="52"/>
        <end position="78"/>
    </location>
</feature>
<dbReference type="SUPFAM" id="SSF100934">
    <property type="entry name" value="Heat shock protein 70kD (HSP70), C-terminal subdomain"/>
    <property type="match status" value="1"/>
</dbReference>
<comment type="caution">
    <text evidence="2">The sequence shown here is derived from an EMBL/GenBank/DDBJ whole genome shotgun (WGS) entry which is preliminary data.</text>
</comment>
<keyword evidence="3" id="KW-1185">Reference proteome</keyword>
<dbReference type="Proteomes" id="UP000076276">
    <property type="component" value="Unassembled WGS sequence"/>
</dbReference>
<protein>
    <recommendedName>
        <fullName evidence="4">Chaperone protein DnaK</fullName>
    </recommendedName>
</protein>
<dbReference type="EMBL" id="LUAW01000039">
    <property type="protein sequence ID" value="KYQ70888.1"/>
    <property type="molecule type" value="Genomic_DNA"/>
</dbReference>
<gene>
    <name evidence="2" type="ORF">AZH43_16860</name>
</gene>
<accession>A0A151XYG9</accession>
<sequence>MTADEKTAIETAVTELEASTKENDVEDIKAKTEALQNIIMPITQRAYEAAQGAQGGAEGFDPNAFQGGEGQQQKADDGVVDAEFTEVKDDKK</sequence>
<dbReference type="STRING" id="1806892.AZH43_16860"/>
<dbReference type="AlphaFoldDB" id="A0A151XYG9"/>
<organism evidence="2 3">
    <name type="scientific">Acinetobacter pragensis</name>
    <dbReference type="NCBI Taxonomy" id="1806892"/>
    <lineage>
        <taxon>Bacteria</taxon>
        <taxon>Pseudomonadati</taxon>
        <taxon>Pseudomonadota</taxon>
        <taxon>Gammaproteobacteria</taxon>
        <taxon>Moraxellales</taxon>
        <taxon>Moraxellaceae</taxon>
        <taxon>Acinetobacter</taxon>
    </lineage>
</organism>
<dbReference type="Gene3D" id="1.20.1270.10">
    <property type="match status" value="1"/>
</dbReference>
<evidence type="ECO:0000313" key="2">
    <source>
        <dbReference type="EMBL" id="KYQ70888.1"/>
    </source>
</evidence>
<evidence type="ECO:0008006" key="4">
    <source>
        <dbReference type="Google" id="ProtNLM"/>
    </source>
</evidence>
<name>A0A151XYG9_9GAMM</name>
<evidence type="ECO:0000313" key="3">
    <source>
        <dbReference type="Proteomes" id="UP000076276"/>
    </source>
</evidence>